<dbReference type="Proteomes" id="UP000306888">
    <property type="component" value="Unassembled WGS sequence"/>
</dbReference>
<gene>
    <name evidence="1" type="ORF">E5347_05185</name>
</gene>
<comment type="caution">
    <text evidence="1">The sequence shown here is derived from an EMBL/GenBank/DDBJ whole genome shotgun (WGS) entry which is preliminary data.</text>
</comment>
<organism evidence="1 2">
    <name type="scientific">Clostridium sartagoforme</name>
    <dbReference type="NCBI Taxonomy" id="84031"/>
    <lineage>
        <taxon>Bacteria</taxon>
        <taxon>Bacillati</taxon>
        <taxon>Bacillota</taxon>
        <taxon>Clostridia</taxon>
        <taxon>Eubacteriales</taxon>
        <taxon>Clostridiaceae</taxon>
        <taxon>Clostridium</taxon>
    </lineage>
</organism>
<dbReference type="OrthoDB" id="1914673at2"/>
<evidence type="ECO:0000313" key="1">
    <source>
        <dbReference type="EMBL" id="TGY44214.1"/>
    </source>
</evidence>
<accession>A0A4S2DSJ9</accession>
<keyword evidence="2" id="KW-1185">Reference proteome</keyword>
<dbReference type="AlphaFoldDB" id="A0A4S2DSJ9"/>
<proteinExistence type="predicted"/>
<reference evidence="1 2" key="1">
    <citation type="submission" date="2019-04" db="EMBL/GenBank/DDBJ databases">
        <title>Microbes associate with the intestines of laboratory mice.</title>
        <authorList>
            <person name="Navarre W."/>
            <person name="Wong E."/>
            <person name="Huang K."/>
            <person name="Tropini C."/>
            <person name="Ng K."/>
            <person name="Yu B."/>
        </authorList>
    </citation>
    <scope>NUCLEOTIDE SEQUENCE [LARGE SCALE GENOMIC DNA]</scope>
    <source>
        <strain evidence="1 2">NM50_B9-20</strain>
    </source>
</reference>
<dbReference type="RefSeq" id="WP_136005261.1">
    <property type="nucleotide sequence ID" value="NZ_SRYR01000001.1"/>
</dbReference>
<sequence length="186" mass="22198">MLNLNLMDLYNGLVKNYENLSLNKSSQYDEISNKESKFFITLGKFLGYELEYKGSRNVDKNKRIRFKYDFKYDKDNKDIEVIRENDMSNDLDAIQKLVDEIKVNDSSIIQFLETFSENRIDYLNKILLDFTNNLSNDLLVVYIIRDILKAECYHYCYLFNSNGIKDKYIVRIKGNREDILYADYMD</sequence>
<name>A0A4S2DSJ9_9CLOT</name>
<dbReference type="EMBL" id="SRYR01000001">
    <property type="protein sequence ID" value="TGY44214.1"/>
    <property type="molecule type" value="Genomic_DNA"/>
</dbReference>
<protein>
    <submittedName>
        <fullName evidence="1">Uncharacterized protein</fullName>
    </submittedName>
</protein>
<evidence type="ECO:0000313" key="2">
    <source>
        <dbReference type="Proteomes" id="UP000306888"/>
    </source>
</evidence>